<accession>A0ABN9G9I2</accession>
<gene>
    <name evidence="15" type="ORF">SPARVUS_LOCUS13705028</name>
</gene>
<dbReference type="PROSITE" id="PS50262">
    <property type="entry name" value="G_PROTEIN_RECEP_F1_2"/>
    <property type="match status" value="1"/>
</dbReference>
<feature type="transmembrane region" description="Helical" evidence="13">
    <location>
        <begin position="101"/>
        <end position="120"/>
    </location>
</feature>
<keyword evidence="9" id="KW-1015">Disulfide bond</keyword>
<keyword evidence="3" id="KW-0716">Sensory transduction</keyword>
<evidence type="ECO:0000256" key="2">
    <source>
        <dbReference type="ARBA" id="ARBA00022475"/>
    </source>
</evidence>
<evidence type="ECO:0000256" key="10">
    <source>
        <dbReference type="ARBA" id="ARBA00023170"/>
    </source>
</evidence>
<evidence type="ECO:0000256" key="1">
    <source>
        <dbReference type="ARBA" id="ARBA00004651"/>
    </source>
</evidence>
<keyword evidence="16" id="KW-1185">Reference proteome</keyword>
<proteinExistence type="predicted"/>
<dbReference type="Proteomes" id="UP001162483">
    <property type="component" value="Unassembled WGS sequence"/>
</dbReference>
<feature type="transmembrane region" description="Helical" evidence="13">
    <location>
        <begin position="238"/>
        <end position="261"/>
    </location>
</feature>
<feature type="transmembrane region" description="Helical" evidence="13">
    <location>
        <begin position="61"/>
        <end position="81"/>
    </location>
</feature>
<evidence type="ECO:0000256" key="4">
    <source>
        <dbReference type="ARBA" id="ARBA00022692"/>
    </source>
</evidence>
<evidence type="ECO:0000259" key="14">
    <source>
        <dbReference type="PROSITE" id="PS50262"/>
    </source>
</evidence>
<reference evidence="15" key="1">
    <citation type="submission" date="2023-05" db="EMBL/GenBank/DDBJ databases">
        <authorList>
            <person name="Stuckert A."/>
        </authorList>
    </citation>
    <scope>NUCLEOTIDE SEQUENCE</scope>
</reference>
<name>A0ABN9G9I2_9NEOB</name>
<dbReference type="PRINTS" id="PR00245">
    <property type="entry name" value="OLFACTORYR"/>
</dbReference>
<evidence type="ECO:0000256" key="8">
    <source>
        <dbReference type="ARBA" id="ARBA00023136"/>
    </source>
</evidence>
<dbReference type="InterPro" id="IPR017452">
    <property type="entry name" value="GPCR_Rhodpsn_7TM"/>
</dbReference>
<evidence type="ECO:0000313" key="15">
    <source>
        <dbReference type="EMBL" id="CAI9605975.1"/>
    </source>
</evidence>
<comment type="subcellular location">
    <subcellularLocation>
        <location evidence="1">Cell membrane</location>
        <topology evidence="1">Multi-pass membrane protein</topology>
    </subcellularLocation>
</comment>
<keyword evidence="7" id="KW-0297">G-protein coupled receptor</keyword>
<keyword evidence="8 13" id="KW-0472">Membrane</keyword>
<keyword evidence="11" id="KW-0325">Glycoprotein</keyword>
<evidence type="ECO:0000256" key="12">
    <source>
        <dbReference type="ARBA" id="ARBA00023224"/>
    </source>
</evidence>
<keyword evidence="6 13" id="KW-1133">Transmembrane helix</keyword>
<dbReference type="PANTHER" id="PTHR24242">
    <property type="entry name" value="G-PROTEIN COUPLED RECEPTOR"/>
    <property type="match status" value="1"/>
</dbReference>
<dbReference type="Gene3D" id="1.20.1070.10">
    <property type="entry name" value="Rhodopsin 7-helix transmembrane proteins"/>
    <property type="match status" value="1"/>
</dbReference>
<evidence type="ECO:0000256" key="9">
    <source>
        <dbReference type="ARBA" id="ARBA00023157"/>
    </source>
</evidence>
<dbReference type="InterPro" id="IPR000725">
    <property type="entry name" value="Olfact_rcpt"/>
</dbReference>
<feature type="domain" description="G-protein coupled receptors family 1 profile" evidence="14">
    <location>
        <begin position="41"/>
        <end position="290"/>
    </location>
</feature>
<organism evidence="15 16">
    <name type="scientific">Staurois parvus</name>
    <dbReference type="NCBI Taxonomy" id="386267"/>
    <lineage>
        <taxon>Eukaryota</taxon>
        <taxon>Metazoa</taxon>
        <taxon>Chordata</taxon>
        <taxon>Craniata</taxon>
        <taxon>Vertebrata</taxon>
        <taxon>Euteleostomi</taxon>
        <taxon>Amphibia</taxon>
        <taxon>Batrachia</taxon>
        <taxon>Anura</taxon>
        <taxon>Neobatrachia</taxon>
        <taxon>Ranoidea</taxon>
        <taxon>Ranidae</taxon>
        <taxon>Staurois</taxon>
    </lineage>
</organism>
<dbReference type="InterPro" id="IPR000276">
    <property type="entry name" value="GPCR_Rhodpsn"/>
</dbReference>
<dbReference type="EMBL" id="CATNWA010018213">
    <property type="protein sequence ID" value="CAI9605975.1"/>
    <property type="molecule type" value="Genomic_DNA"/>
</dbReference>
<evidence type="ECO:0000313" key="16">
    <source>
        <dbReference type="Proteomes" id="UP001162483"/>
    </source>
</evidence>
<evidence type="ECO:0000256" key="5">
    <source>
        <dbReference type="ARBA" id="ARBA00022725"/>
    </source>
</evidence>
<feature type="transmembrane region" description="Helical" evidence="13">
    <location>
        <begin position="25"/>
        <end position="49"/>
    </location>
</feature>
<dbReference type="InterPro" id="IPR050939">
    <property type="entry name" value="Olfactory_GPCR1"/>
</dbReference>
<dbReference type="PANTHER" id="PTHR24242:SF412">
    <property type="entry name" value="OLFACTORY RECEPTOR 10A7-LIKE"/>
    <property type="match status" value="1"/>
</dbReference>
<evidence type="ECO:0000256" key="3">
    <source>
        <dbReference type="ARBA" id="ARBA00022606"/>
    </source>
</evidence>
<dbReference type="SUPFAM" id="SSF81321">
    <property type="entry name" value="Family A G protein-coupled receptor-like"/>
    <property type="match status" value="1"/>
</dbReference>
<evidence type="ECO:0000256" key="6">
    <source>
        <dbReference type="ARBA" id="ARBA00022989"/>
    </source>
</evidence>
<feature type="transmembrane region" description="Helical" evidence="13">
    <location>
        <begin position="273"/>
        <end position="292"/>
    </location>
</feature>
<feature type="transmembrane region" description="Helical" evidence="13">
    <location>
        <begin position="140"/>
        <end position="164"/>
    </location>
</feature>
<keyword evidence="2" id="KW-1003">Cell membrane</keyword>
<evidence type="ECO:0000256" key="11">
    <source>
        <dbReference type="ARBA" id="ARBA00023180"/>
    </source>
</evidence>
<comment type="caution">
    <text evidence="15">The sequence shown here is derived from an EMBL/GenBank/DDBJ whole genome shotgun (WGS) entry which is preliminary data.</text>
</comment>
<evidence type="ECO:0000256" key="7">
    <source>
        <dbReference type="ARBA" id="ARBA00023040"/>
    </source>
</evidence>
<sequence>MCEPNQTQVTQIKLLGFQGLYKFKIPLFIAFLLTYLMIISGNVLIILLVTTVDQLKIPMYFFLKYLATSDVLLTTSVVPMTLDIILKDEGRLSLDVCITQLYFFCICSYLQCFLIATMSYDRYLAICNPLRYTSLMNSHVCFQVIIGLCFFVTILVSSEMIVIYRYDYCGLNYIDHFFCDFFPLVELSSSDTSGLKLQDFIIAIITICLPFAFIIMTYICIVVAILKISSVHGRRKAFSTCSSHVTLVGAFYGALIIVYMTPSDEGSSHLNKYRSLLYVVVSPLINPIIYSLRNREIKAALQKSLNRF</sequence>
<dbReference type="PRINTS" id="PR00237">
    <property type="entry name" value="GPCRRHODOPSN"/>
</dbReference>
<evidence type="ECO:0000256" key="13">
    <source>
        <dbReference type="SAM" id="Phobius"/>
    </source>
</evidence>
<keyword evidence="12" id="KW-0807">Transducer</keyword>
<keyword evidence="4 13" id="KW-0812">Transmembrane</keyword>
<keyword evidence="5" id="KW-0552">Olfaction</keyword>
<feature type="transmembrane region" description="Helical" evidence="13">
    <location>
        <begin position="200"/>
        <end position="226"/>
    </location>
</feature>
<keyword evidence="10" id="KW-0675">Receptor</keyword>
<dbReference type="Pfam" id="PF13853">
    <property type="entry name" value="7tm_4"/>
    <property type="match status" value="1"/>
</dbReference>
<protein>
    <recommendedName>
        <fullName evidence="14">G-protein coupled receptors family 1 profile domain-containing protein</fullName>
    </recommendedName>
</protein>